<dbReference type="CDD" id="cd11377">
    <property type="entry name" value="Pro-peptidase_S53"/>
    <property type="match status" value="1"/>
</dbReference>
<evidence type="ECO:0000256" key="4">
    <source>
        <dbReference type="ARBA" id="ARBA00022825"/>
    </source>
</evidence>
<dbReference type="Proteomes" id="UP000241769">
    <property type="component" value="Unassembled WGS sequence"/>
</dbReference>
<keyword evidence="6" id="KW-0865">Zymogen</keyword>
<evidence type="ECO:0000256" key="8">
    <source>
        <dbReference type="SAM" id="SignalP"/>
    </source>
</evidence>
<evidence type="ECO:0000313" key="10">
    <source>
        <dbReference type="EMBL" id="PRP79663.1"/>
    </source>
</evidence>
<dbReference type="InterPro" id="IPR023828">
    <property type="entry name" value="Peptidase_S8_Ser-AS"/>
</dbReference>
<dbReference type="CDD" id="cd04056">
    <property type="entry name" value="Peptidases_S53"/>
    <property type="match status" value="1"/>
</dbReference>
<dbReference type="InterPro" id="IPR015366">
    <property type="entry name" value="S53_propep"/>
</dbReference>
<dbReference type="EMBL" id="MDYQ01000176">
    <property type="protein sequence ID" value="PRP79663.1"/>
    <property type="molecule type" value="Genomic_DNA"/>
</dbReference>
<dbReference type="SUPFAM" id="SSF54897">
    <property type="entry name" value="Protease propeptides/inhibitors"/>
    <property type="match status" value="1"/>
</dbReference>
<protein>
    <recommendedName>
        <fullName evidence="9">Peptidase S53 domain-containing protein</fullName>
    </recommendedName>
</protein>
<gene>
    <name evidence="10" type="ORF">PROFUN_10563</name>
</gene>
<dbReference type="STRING" id="1890364.A0A2P6N6U7"/>
<keyword evidence="2 7" id="KW-0479">Metal-binding</keyword>
<dbReference type="PANTHER" id="PTHR14218">
    <property type="entry name" value="PROTEASE S8 TRIPEPTIDYL PEPTIDASE I CLN2"/>
    <property type="match status" value="1"/>
</dbReference>
<dbReference type="InterPro" id="IPR036852">
    <property type="entry name" value="Peptidase_S8/S53_dom_sf"/>
</dbReference>
<keyword evidence="5 7" id="KW-0106">Calcium</keyword>
<dbReference type="AlphaFoldDB" id="A0A2P6N6U7"/>
<evidence type="ECO:0000256" key="1">
    <source>
        <dbReference type="ARBA" id="ARBA00022670"/>
    </source>
</evidence>
<feature type="binding site" evidence="7">
    <location>
        <position position="528"/>
    </location>
    <ligand>
        <name>Ca(2+)</name>
        <dbReference type="ChEBI" id="CHEBI:29108"/>
    </ligand>
</feature>
<feature type="chain" id="PRO_5015143451" description="Peptidase S53 domain-containing protein" evidence="8">
    <location>
        <begin position="17"/>
        <end position="548"/>
    </location>
</feature>
<evidence type="ECO:0000313" key="11">
    <source>
        <dbReference type="Proteomes" id="UP000241769"/>
    </source>
</evidence>
<feature type="binding site" evidence="7">
    <location>
        <position position="498"/>
    </location>
    <ligand>
        <name>Ca(2+)</name>
        <dbReference type="ChEBI" id="CHEBI:29108"/>
    </ligand>
</feature>
<keyword evidence="3 7" id="KW-0378">Hydrolase</keyword>
<dbReference type="Pfam" id="PF00082">
    <property type="entry name" value="Peptidase_S8"/>
    <property type="match status" value="1"/>
</dbReference>
<dbReference type="PROSITE" id="PS51695">
    <property type="entry name" value="SEDOLISIN"/>
    <property type="match status" value="1"/>
</dbReference>
<dbReference type="SMART" id="SM00944">
    <property type="entry name" value="Pro-kuma_activ"/>
    <property type="match status" value="1"/>
</dbReference>
<feature type="binding site" evidence="7">
    <location>
        <position position="526"/>
    </location>
    <ligand>
        <name>Ca(2+)</name>
        <dbReference type="ChEBI" id="CHEBI:29108"/>
    </ligand>
</feature>
<dbReference type="PROSITE" id="PS00138">
    <property type="entry name" value="SUBTILASE_SER"/>
    <property type="match status" value="1"/>
</dbReference>
<dbReference type="GO" id="GO:0046872">
    <property type="term" value="F:metal ion binding"/>
    <property type="evidence" value="ECO:0007669"/>
    <property type="project" value="UniProtKB-UniRule"/>
</dbReference>
<evidence type="ECO:0000259" key="9">
    <source>
        <dbReference type="PROSITE" id="PS51695"/>
    </source>
</evidence>
<evidence type="ECO:0000256" key="3">
    <source>
        <dbReference type="ARBA" id="ARBA00022801"/>
    </source>
</evidence>
<evidence type="ECO:0000256" key="2">
    <source>
        <dbReference type="ARBA" id="ARBA00022723"/>
    </source>
</evidence>
<keyword evidence="11" id="KW-1185">Reference proteome</keyword>
<evidence type="ECO:0000256" key="7">
    <source>
        <dbReference type="PROSITE-ProRule" id="PRU01032"/>
    </source>
</evidence>
<dbReference type="Gene3D" id="3.40.50.200">
    <property type="entry name" value="Peptidase S8/S53 domain"/>
    <property type="match status" value="1"/>
</dbReference>
<proteinExistence type="predicted"/>
<feature type="binding site" evidence="7">
    <location>
        <position position="499"/>
    </location>
    <ligand>
        <name>Ca(2+)</name>
        <dbReference type="ChEBI" id="CHEBI:29108"/>
    </ligand>
</feature>
<dbReference type="GO" id="GO:0006508">
    <property type="term" value="P:proteolysis"/>
    <property type="evidence" value="ECO:0007669"/>
    <property type="project" value="UniProtKB-KW"/>
</dbReference>
<evidence type="ECO:0000256" key="5">
    <source>
        <dbReference type="ARBA" id="ARBA00022837"/>
    </source>
</evidence>
<keyword evidence="1 7" id="KW-0645">Protease</keyword>
<keyword evidence="8" id="KW-0732">Signal</keyword>
<accession>A0A2P6N6U7</accession>
<organism evidence="10 11">
    <name type="scientific">Planoprotostelium fungivorum</name>
    <dbReference type="NCBI Taxonomy" id="1890364"/>
    <lineage>
        <taxon>Eukaryota</taxon>
        <taxon>Amoebozoa</taxon>
        <taxon>Evosea</taxon>
        <taxon>Variosea</taxon>
        <taxon>Cavosteliida</taxon>
        <taxon>Cavosteliaceae</taxon>
        <taxon>Planoprotostelium</taxon>
    </lineage>
</organism>
<feature type="active site" description="Charge relay system" evidence="7">
    <location>
        <position position="248"/>
    </location>
</feature>
<feature type="domain" description="Peptidase S53" evidence="9">
    <location>
        <begin position="176"/>
        <end position="548"/>
    </location>
</feature>
<dbReference type="GO" id="GO:0008240">
    <property type="term" value="F:tripeptidyl-peptidase activity"/>
    <property type="evidence" value="ECO:0007669"/>
    <property type="project" value="TreeGrafter"/>
</dbReference>
<dbReference type="InterPro" id="IPR050819">
    <property type="entry name" value="Tripeptidyl-peptidase_I"/>
</dbReference>
<feature type="signal peptide" evidence="8">
    <location>
        <begin position="1"/>
        <end position="16"/>
    </location>
</feature>
<comment type="cofactor">
    <cofactor evidence="7">
        <name>Ca(2+)</name>
        <dbReference type="ChEBI" id="CHEBI:29108"/>
    </cofactor>
    <text evidence="7">Binds 1 Ca(2+) ion per subunit.</text>
</comment>
<dbReference type="OrthoDB" id="14633at2759"/>
<dbReference type="InterPro" id="IPR030400">
    <property type="entry name" value="Sedolisin_dom"/>
</dbReference>
<reference evidence="10 11" key="1">
    <citation type="journal article" date="2018" name="Genome Biol. Evol.">
        <title>Multiple Roots of Fruiting Body Formation in Amoebozoa.</title>
        <authorList>
            <person name="Hillmann F."/>
            <person name="Forbes G."/>
            <person name="Novohradska S."/>
            <person name="Ferling I."/>
            <person name="Riege K."/>
            <person name="Groth M."/>
            <person name="Westermann M."/>
            <person name="Marz M."/>
            <person name="Spaller T."/>
            <person name="Winckler T."/>
            <person name="Schaap P."/>
            <person name="Glockner G."/>
        </authorList>
    </citation>
    <scope>NUCLEOTIDE SEQUENCE [LARGE SCALE GENOMIC DNA]</scope>
    <source>
        <strain evidence="10 11">Jena</strain>
    </source>
</reference>
<dbReference type="SUPFAM" id="SSF52743">
    <property type="entry name" value="Subtilisin-like"/>
    <property type="match status" value="1"/>
</dbReference>
<sequence length="548" mass="58862">MRTTLVLLALLATTVAFWHNTGRAQPQSTHTVTFAVRQINNAAATCDSLIRKTSEPSSRHYGQHKSLSQVNAIFLNREAVRRVESWLATQGHQFETIGDYIKVTSSISNLETLLSAKFHAYRHFNIANKIFYKTDAHTVPIEIANDVEFVLNVDLPRVIPHSFTRSKSALVDADGNTTPSVINTQYGITNNTVTSATQSLFEALGQNFSPDDLSAFQQQYQLPNIPISKVTGNNDGSSCSDNPDACGEANLDVQYMLAVAQSTETHYRVIDQGSQDPFYDWIIELSQATDTAHVHSVSYGSLAPEDPKTDMQRFNTEVCKLGLRGVTIVVASGDDGVANFPARQDPSQCGFVPSFPATSPYVLAVGATMGPEAGNPEIACTSDAGGLITTGGGFSVTFNRPSYQDKAVQNYLANAPNLPDQSHFAVNGRAYPDVAALGHNYVIIDGGSQTVVSGTSASAPVFAAILTLVNDQRLLNGKTTLGFVNPALYKAPASLWTDITSGRNNCAAGQEGSQVCCDEGFTATTGWDPLTGLGSPKFEQLNAYLGKL</sequence>
<comment type="caution">
    <text evidence="10">The sequence shown here is derived from an EMBL/GenBank/DDBJ whole genome shotgun (WGS) entry which is preliminary data.</text>
</comment>
<dbReference type="InParanoid" id="A0A2P6N6U7"/>
<name>A0A2P6N6U7_9EUKA</name>
<dbReference type="Pfam" id="PF09286">
    <property type="entry name" value="Pro-kuma_activ"/>
    <property type="match status" value="1"/>
</dbReference>
<evidence type="ECO:0000256" key="6">
    <source>
        <dbReference type="ARBA" id="ARBA00023145"/>
    </source>
</evidence>
<feature type="active site" description="Charge relay system" evidence="7">
    <location>
        <position position="252"/>
    </location>
</feature>
<dbReference type="PANTHER" id="PTHR14218:SF15">
    <property type="entry name" value="TRIPEPTIDYL-PEPTIDASE 1"/>
    <property type="match status" value="1"/>
</dbReference>
<dbReference type="GO" id="GO:0004252">
    <property type="term" value="F:serine-type endopeptidase activity"/>
    <property type="evidence" value="ECO:0007669"/>
    <property type="project" value="UniProtKB-UniRule"/>
</dbReference>
<keyword evidence="4 7" id="KW-0720">Serine protease</keyword>
<dbReference type="InterPro" id="IPR000209">
    <property type="entry name" value="Peptidase_S8/S53_dom"/>
</dbReference>
<feature type="active site" description="Charge relay system" evidence="7">
    <location>
        <position position="456"/>
    </location>
</feature>